<accession>A0A8K0SEY3</accession>
<evidence type="ECO:0000313" key="3">
    <source>
        <dbReference type="Proteomes" id="UP000813444"/>
    </source>
</evidence>
<organism evidence="2 3">
    <name type="scientific">Stachybotrys elegans</name>
    <dbReference type="NCBI Taxonomy" id="80388"/>
    <lineage>
        <taxon>Eukaryota</taxon>
        <taxon>Fungi</taxon>
        <taxon>Dikarya</taxon>
        <taxon>Ascomycota</taxon>
        <taxon>Pezizomycotina</taxon>
        <taxon>Sordariomycetes</taxon>
        <taxon>Hypocreomycetidae</taxon>
        <taxon>Hypocreales</taxon>
        <taxon>Stachybotryaceae</taxon>
        <taxon>Stachybotrys</taxon>
    </lineage>
</organism>
<gene>
    <name evidence="2" type="ORF">B0I35DRAFT_445591</name>
</gene>
<dbReference type="InterPro" id="IPR010730">
    <property type="entry name" value="HET"/>
</dbReference>
<proteinExistence type="predicted"/>
<sequence length="676" mass="75530">MSTSTSPAGLLPAFQHRRLTSPRSIRLVNLHPSSSLTDCPELTLIEVSLDNIDRQGKDTFEALSYVWGSPVGTVPISCDGKQLLITPNCDSALRHLRLAHQDRILWVDAICIDQSHSRESIEERNTQVILMGEIYQKALCTLCWLGSGNDYTVELMRHLDRIGSCPSQRGLKKLLLFDARLRQQGKIYQDSSALNDIFCHAWHSRIWTVQEASFSHDCYIVCGHSRIPWDIYHKAIRFLVYEEFIDELDPQAFNSCIEIGMRNNLRDYLLGRVPAELDPSPEDLEDERDRKVEILSSCLTQCSLLQATEPKDRIYGLHALFTNLGISLPAVDYSKTLSVVYEEATVSMIIWSRTLKILGDACHDRTSLQSWVPNFSGRRISIPTGDATRGSRVNTKSLKVLNPKPGELHVRGKIVGRLEGSKGDSNTASSLIFPTRLGQCDLGILSEPLNGHLEDVDTLRRLIGTIRFFRQLFHILQEYCANDGTADVEDMFLDLINQDSYSEPSQIFDIWLDILQYPDSEYSLAAGEVLVAKWQKADKTTSSWTTELTSCATIAATTLLTAVKYDGRLLDYTSHLSKLYSEFSANLNNKALVTVNFFNSSRQTVVPATAVDSVKVGDSVALLEGCQWPVLLREAGTGSGRWCFLGPMFVAGTMDGELWGNDEVGEMAGLCDICLI</sequence>
<reference evidence="2" key="1">
    <citation type="journal article" date="2021" name="Nat. Commun.">
        <title>Genetic determinants of endophytism in the Arabidopsis root mycobiome.</title>
        <authorList>
            <person name="Mesny F."/>
            <person name="Miyauchi S."/>
            <person name="Thiergart T."/>
            <person name="Pickel B."/>
            <person name="Atanasova L."/>
            <person name="Karlsson M."/>
            <person name="Huettel B."/>
            <person name="Barry K.W."/>
            <person name="Haridas S."/>
            <person name="Chen C."/>
            <person name="Bauer D."/>
            <person name="Andreopoulos W."/>
            <person name="Pangilinan J."/>
            <person name="LaButti K."/>
            <person name="Riley R."/>
            <person name="Lipzen A."/>
            <person name="Clum A."/>
            <person name="Drula E."/>
            <person name="Henrissat B."/>
            <person name="Kohler A."/>
            <person name="Grigoriev I.V."/>
            <person name="Martin F.M."/>
            <person name="Hacquard S."/>
        </authorList>
    </citation>
    <scope>NUCLEOTIDE SEQUENCE</scope>
    <source>
        <strain evidence="2">MPI-CAGE-CH-0235</strain>
    </source>
</reference>
<evidence type="ECO:0000313" key="2">
    <source>
        <dbReference type="EMBL" id="KAH7304153.1"/>
    </source>
</evidence>
<dbReference type="Proteomes" id="UP000813444">
    <property type="component" value="Unassembled WGS sequence"/>
</dbReference>
<dbReference type="Pfam" id="PF06985">
    <property type="entry name" value="HET"/>
    <property type="match status" value="1"/>
</dbReference>
<dbReference type="AlphaFoldDB" id="A0A8K0SEY3"/>
<comment type="caution">
    <text evidence="2">The sequence shown here is derived from an EMBL/GenBank/DDBJ whole genome shotgun (WGS) entry which is preliminary data.</text>
</comment>
<feature type="domain" description="Heterokaryon incompatibility" evidence="1">
    <location>
        <begin position="60"/>
        <end position="211"/>
    </location>
</feature>
<dbReference type="EMBL" id="JAGPNK010000025">
    <property type="protein sequence ID" value="KAH7304153.1"/>
    <property type="molecule type" value="Genomic_DNA"/>
</dbReference>
<name>A0A8K0SEY3_9HYPO</name>
<keyword evidence="3" id="KW-1185">Reference proteome</keyword>
<dbReference type="PANTHER" id="PTHR24148:SF64">
    <property type="entry name" value="HETEROKARYON INCOMPATIBILITY DOMAIN-CONTAINING PROTEIN"/>
    <property type="match status" value="1"/>
</dbReference>
<dbReference type="InterPro" id="IPR052895">
    <property type="entry name" value="HetReg/Transcr_Mod"/>
</dbReference>
<dbReference type="OrthoDB" id="194358at2759"/>
<evidence type="ECO:0000259" key="1">
    <source>
        <dbReference type="Pfam" id="PF06985"/>
    </source>
</evidence>
<protein>
    <submittedName>
        <fullName evidence="2">Heterokaryon incompatibility protein-domain-containing protein</fullName>
    </submittedName>
</protein>
<dbReference type="PANTHER" id="PTHR24148">
    <property type="entry name" value="ANKYRIN REPEAT DOMAIN-CONTAINING PROTEIN 39 HOMOLOG-RELATED"/>
    <property type="match status" value="1"/>
</dbReference>